<dbReference type="RefSeq" id="WP_126552786.1">
    <property type="nucleotide sequence ID" value="NZ_BIFS01000001.1"/>
</dbReference>
<keyword evidence="3" id="KW-1185">Reference proteome</keyword>
<feature type="transmembrane region" description="Helical" evidence="1">
    <location>
        <begin position="29"/>
        <end position="48"/>
    </location>
</feature>
<feature type="transmembrane region" description="Helical" evidence="1">
    <location>
        <begin position="148"/>
        <end position="167"/>
    </location>
</feature>
<keyword evidence="1" id="KW-1133">Transmembrane helix</keyword>
<dbReference type="AlphaFoldDB" id="A0A402AQ55"/>
<comment type="caution">
    <text evidence="2">The sequence shown here is derived from an EMBL/GenBank/DDBJ whole genome shotgun (WGS) entry which is preliminary data.</text>
</comment>
<sequence>MNNLQMDTIQKAQRVTQDYASYSWRKNGLGTTLGGIIGIAIYLVNLLFSPGLVTTALTIGLTIGWLIGKEVIRQRLYRTFGYAQELWPSRSRWSHFFSIVLVELCIAGCWYVFLSKLHSQLLYWILAAVSLLVIPWICWRYLRNGDEFVIGVFLLVACIINSVGTTMPHTIEQVSGTLVFPLIGLGMIVRGIQEHREFRSLSALLCASEKE</sequence>
<keyword evidence="1" id="KW-0812">Transmembrane</keyword>
<evidence type="ECO:0000313" key="3">
    <source>
        <dbReference type="Proteomes" id="UP000287188"/>
    </source>
</evidence>
<name>A0A402AQ55_9CHLR</name>
<dbReference type="EMBL" id="BIFS01000001">
    <property type="protein sequence ID" value="GCE21246.1"/>
    <property type="molecule type" value="Genomic_DNA"/>
</dbReference>
<proteinExistence type="predicted"/>
<gene>
    <name evidence="2" type="ORF">KDK_50460</name>
</gene>
<feature type="transmembrane region" description="Helical" evidence="1">
    <location>
        <begin position="54"/>
        <end position="72"/>
    </location>
</feature>
<protein>
    <submittedName>
        <fullName evidence="2">Uncharacterized protein</fullName>
    </submittedName>
</protein>
<accession>A0A402AQ55</accession>
<feature type="transmembrane region" description="Helical" evidence="1">
    <location>
        <begin position="121"/>
        <end position="141"/>
    </location>
</feature>
<keyword evidence="1" id="KW-0472">Membrane</keyword>
<dbReference type="Proteomes" id="UP000287188">
    <property type="component" value="Unassembled WGS sequence"/>
</dbReference>
<feature type="transmembrane region" description="Helical" evidence="1">
    <location>
        <begin position="173"/>
        <end position="192"/>
    </location>
</feature>
<evidence type="ECO:0000313" key="2">
    <source>
        <dbReference type="EMBL" id="GCE21246.1"/>
    </source>
</evidence>
<dbReference type="OrthoDB" id="6049374at2"/>
<organism evidence="2 3">
    <name type="scientific">Dictyobacter kobayashii</name>
    <dbReference type="NCBI Taxonomy" id="2014872"/>
    <lineage>
        <taxon>Bacteria</taxon>
        <taxon>Bacillati</taxon>
        <taxon>Chloroflexota</taxon>
        <taxon>Ktedonobacteria</taxon>
        <taxon>Ktedonobacterales</taxon>
        <taxon>Dictyobacteraceae</taxon>
        <taxon>Dictyobacter</taxon>
    </lineage>
</organism>
<feature type="transmembrane region" description="Helical" evidence="1">
    <location>
        <begin position="93"/>
        <end position="115"/>
    </location>
</feature>
<evidence type="ECO:0000256" key="1">
    <source>
        <dbReference type="SAM" id="Phobius"/>
    </source>
</evidence>
<reference evidence="3" key="1">
    <citation type="submission" date="2018-12" db="EMBL/GenBank/DDBJ databases">
        <title>Tengunoibacter tsumagoiensis gen. nov., sp. nov., Dictyobacter kobayashii sp. nov., D. alpinus sp. nov., and D. joshuensis sp. nov. and description of Dictyobacteraceae fam. nov. within the order Ktedonobacterales isolated from Tengu-no-mugimeshi.</title>
        <authorList>
            <person name="Wang C.M."/>
            <person name="Zheng Y."/>
            <person name="Sakai Y."/>
            <person name="Toyoda A."/>
            <person name="Minakuchi Y."/>
            <person name="Abe K."/>
            <person name="Yokota A."/>
            <person name="Yabe S."/>
        </authorList>
    </citation>
    <scope>NUCLEOTIDE SEQUENCE [LARGE SCALE GENOMIC DNA]</scope>
    <source>
        <strain evidence="3">Uno11</strain>
    </source>
</reference>